<dbReference type="InterPro" id="IPR002909">
    <property type="entry name" value="IPT_dom"/>
</dbReference>
<evidence type="ECO:0000313" key="4">
    <source>
        <dbReference type="Proteomes" id="UP000091820"/>
    </source>
</evidence>
<evidence type="ECO:0000259" key="2">
    <source>
        <dbReference type="PROSITE" id="PS50254"/>
    </source>
</evidence>
<dbReference type="GO" id="GO:0008063">
    <property type="term" value="P:Toll signaling pathway"/>
    <property type="evidence" value="ECO:0007669"/>
    <property type="project" value="UniProtKB-ARBA"/>
</dbReference>
<dbReference type="InterPro" id="IPR032397">
    <property type="entry name" value="RHD_dimer"/>
</dbReference>
<dbReference type="GO" id="GO:0035206">
    <property type="term" value="P:regulation of hemocyte proliferation"/>
    <property type="evidence" value="ECO:0007669"/>
    <property type="project" value="UniProtKB-ARBA"/>
</dbReference>
<dbReference type="PROSITE" id="PS01204">
    <property type="entry name" value="REL_1"/>
    <property type="match status" value="1"/>
</dbReference>
<dbReference type="InterPro" id="IPR013783">
    <property type="entry name" value="Ig-like_fold"/>
</dbReference>
<dbReference type="PRINTS" id="PR00057">
    <property type="entry name" value="NFKBTNSCPFCT"/>
</dbReference>
<feature type="region of interest" description="Disordered" evidence="1">
    <location>
        <begin position="1"/>
        <end position="41"/>
    </location>
</feature>
<dbReference type="Proteomes" id="UP000091820">
    <property type="component" value="Unassembled WGS sequence"/>
</dbReference>
<dbReference type="GO" id="GO:0005737">
    <property type="term" value="C:cytoplasm"/>
    <property type="evidence" value="ECO:0007669"/>
    <property type="project" value="InterPro"/>
</dbReference>
<dbReference type="SUPFAM" id="SSF49417">
    <property type="entry name" value="p53-like transcription factors"/>
    <property type="match status" value="1"/>
</dbReference>
<feature type="compositionally biased region" description="Pro residues" evidence="1">
    <location>
        <begin position="615"/>
        <end position="628"/>
    </location>
</feature>
<dbReference type="GO" id="GO:0001228">
    <property type="term" value="F:DNA-binding transcription activator activity, RNA polymerase II-specific"/>
    <property type="evidence" value="ECO:0007669"/>
    <property type="project" value="UniProtKB-ARBA"/>
</dbReference>
<feature type="compositionally biased region" description="Low complexity" evidence="1">
    <location>
        <begin position="779"/>
        <end position="810"/>
    </location>
</feature>
<dbReference type="FunFam" id="2.60.40.340:FF:000006">
    <property type="entry name" value="Dorsal isoform 1-B"/>
    <property type="match status" value="1"/>
</dbReference>
<dbReference type="GO" id="GO:0045087">
    <property type="term" value="P:innate immune response"/>
    <property type="evidence" value="ECO:0007669"/>
    <property type="project" value="TreeGrafter"/>
</dbReference>
<dbReference type="CDD" id="cd07887">
    <property type="entry name" value="RHD-n_Dorsal_Dif"/>
    <property type="match status" value="1"/>
</dbReference>
<dbReference type="FunFam" id="2.60.40.10:FF:000046">
    <property type="entry name" value="Nuclear factor NF-kappa-B p105 subunit"/>
    <property type="match status" value="1"/>
</dbReference>
<dbReference type="GO" id="GO:0038061">
    <property type="term" value="P:non-canonical NF-kappaB signal transduction"/>
    <property type="evidence" value="ECO:0007669"/>
    <property type="project" value="TreeGrafter"/>
</dbReference>
<dbReference type="AlphaFoldDB" id="A0A1A9WBI7"/>
<dbReference type="SUPFAM" id="SSF81296">
    <property type="entry name" value="E set domains"/>
    <property type="match status" value="1"/>
</dbReference>
<feature type="domain" description="RHD" evidence="2">
    <location>
        <begin position="37"/>
        <end position="216"/>
    </location>
</feature>
<feature type="compositionally biased region" description="Polar residues" evidence="1">
    <location>
        <begin position="22"/>
        <end position="32"/>
    </location>
</feature>
<dbReference type="Gene3D" id="2.60.40.10">
    <property type="entry name" value="Immunoglobulins"/>
    <property type="match status" value="1"/>
</dbReference>
<feature type="region of interest" description="Disordered" evidence="1">
    <location>
        <begin position="609"/>
        <end position="810"/>
    </location>
</feature>
<dbReference type="CDD" id="cd01177">
    <property type="entry name" value="IPT_NFkappaB"/>
    <property type="match status" value="1"/>
</dbReference>
<evidence type="ECO:0000256" key="1">
    <source>
        <dbReference type="SAM" id="MobiDB-lite"/>
    </source>
</evidence>
<dbReference type="GO" id="GO:0000978">
    <property type="term" value="F:RNA polymerase II cis-regulatory region sequence-specific DNA binding"/>
    <property type="evidence" value="ECO:0007669"/>
    <property type="project" value="TreeGrafter"/>
</dbReference>
<dbReference type="InterPro" id="IPR011539">
    <property type="entry name" value="RHD_DNA_bind_dom"/>
</dbReference>
<dbReference type="InterPro" id="IPR037059">
    <property type="entry name" value="RHD_DNA_bind_dom_sf"/>
</dbReference>
<dbReference type="PROSITE" id="PS50254">
    <property type="entry name" value="REL_2"/>
    <property type="match status" value="1"/>
</dbReference>
<dbReference type="InterPro" id="IPR000451">
    <property type="entry name" value="NFkB/Dor"/>
</dbReference>
<dbReference type="InterPro" id="IPR014756">
    <property type="entry name" value="Ig_E-set"/>
</dbReference>
<dbReference type="GO" id="GO:0007249">
    <property type="term" value="P:canonical NF-kappaB signal transduction"/>
    <property type="evidence" value="ECO:0007669"/>
    <property type="project" value="UniProtKB-ARBA"/>
</dbReference>
<keyword evidence="4" id="KW-1185">Reference proteome</keyword>
<dbReference type="InterPro" id="IPR033926">
    <property type="entry name" value="IPT_NFkappaB"/>
</dbReference>
<dbReference type="InterPro" id="IPR008967">
    <property type="entry name" value="p53-like_TF_DNA-bd_sf"/>
</dbReference>
<feature type="compositionally biased region" description="Polar residues" evidence="1">
    <location>
        <begin position="671"/>
        <end position="681"/>
    </location>
</feature>
<sequence>MDQQHNVGYDNAQQQQQQQQQPKPSLPNSNNSRHGRKPKPCVKIIEQPASKALRFRYECEGRSAGSIPGVNSTSENKTYPTIEIVGYKGRAVVVVSCVTKDEPYRPHPHNLVGKEGCKKGVCTIEINSETMRTVFSNLGIQCVKKKDIEAALKAREEIRVDPFKTGFQHRFQPASIDLNSVRLCFQVFMEGEQKGRFTQPLPPVVSEPIYDKKAMSDLVICRLCSCSASVLGNNQIILLCEKVAKEDISIRFFEEKDDQIIWEAYGDFQHTDVHKQTAITFKTPRYHKLDITEPVKVFIQLKRPSDGITSEALPFQYVPLDSGRHRFWDFRRNLKRKPDLDIFQQILNVDREIHQTTVTSSEIIDLNTPTADEEKNLQTNLSDIETTMTMTNTPKQAVTENRDSLDIDSIIEEKVRELEQQQVLTEASINPSQEIPTNITQNELKSASGMDTTVTDQIPSFTVTDKINQWMKSNEFQSNSNQDGTNNLLPTDNNQEDKTLDEILEQVAELDEIYSDRVTQRDSYNNDLLNELNGMDTCIATETNRNLVDGSQTAMEIDESFDDAATYTSLQIAFKNPITIPMDDLIAENMTEPVQHYDPVDVRNSLAASSVRPQNPQPLQSPPRPPAPTKLASPYMHVTAAEEEKVPPLPPKRLRKQDSNAENRSIEANIGDTSNHTQRQGPPSIIIMKTPDQSAPTKRLPPKPDASNCNVSPKQKKPGFFSKLFSRRKSKSDIINHTSDQVATKSGSKTTSPSISGESSFGNFHLNDPNRSSIRSAKSLQPSSLPTSPLGKSAKVGKPVGRSVSSVSGKRPAHLNADVIHIPLRGDSTNSLPQQEDYSKASTLTLSNTLDRKTVSALQLADIPICEGNMELVAIADRQSLRNLCEGEFNVQLDPNVDLTEAEHYALYTSVPPQATVSEFDETSAYYAPVDGGEILTPEELAERLVAANRIN</sequence>
<reference evidence="3" key="2">
    <citation type="submission" date="2020-05" db="UniProtKB">
        <authorList>
            <consortium name="EnsemblMetazoa"/>
        </authorList>
    </citation>
    <scope>IDENTIFICATION</scope>
    <source>
        <strain evidence="3">IAEA</strain>
    </source>
</reference>
<name>A0A1A9WBI7_9MUSC</name>
<feature type="compositionally biased region" description="Polar residues" evidence="1">
    <location>
        <begin position="733"/>
        <end position="762"/>
    </location>
</feature>
<reference evidence="4" key="1">
    <citation type="submission" date="2014-03" db="EMBL/GenBank/DDBJ databases">
        <authorList>
            <person name="Aksoy S."/>
            <person name="Warren W."/>
            <person name="Wilson R.K."/>
        </authorList>
    </citation>
    <scope>NUCLEOTIDE SEQUENCE [LARGE SCALE GENOMIC DNA]</scope>
    <source>
        <strain evidence="4">IAEA</strain>
    </source>
</reference>
<dbReference type="Gene3D" id="2.60.40.340">
    <property type="entry name" value="Rel homology domain (RHD), DNA-binding domain"/>
    <property type="match status" value="1"/>
</dbReference>
<dbReference type="VEuPathDB" id="VectorBase:GBRI013362"/>
<dbReference type="SMART" id="SM00429">
    <property type="entry name" value="IPT"/>
    <property type="match status" value="1"/>
</dbReference>
<dbReference type="GO" id="GO:0048935">
    <property type="term" value="P:peripheral nervous system neuron development"/>
    <property type="evidence" value="ECO:0007669"/>
    <property type="project" value="UniProtKB-ARBA"/>
</dbReference>
<dbReference type="PANTHER" id="PTHR24169">
    <property type="entry name" value="NUCLEAR FACTOR NF-KAPPA-B PROTEIN"/>
    <property type="match status" value="1"/>
</dbReference>
<dbReference type="PANTHER" id="PTHR24169:SF25">
    <property type="entry name" value="DORSAL-RELATED IMMUNITY FACTOR DIF-RELATED"/>
    <property type="match status" value="1"/>
</dbReference>
<feature type="compositionally biased region" description="Polar residues" evidence="1">
    <location>
        <begin position="769"/>
        <end position="778"/>
    </location>
</feature>
<proteinExistence type="predicted"/>
<evidence type="ECO:0000313" key="3">
    <source>
        <dbReference type="EnsemblMetazoa" id="GBRI013362-PA"/>
    </source>
</evidence>
<dbReference type="Pfam" id="PF00554">
    <property type="entry name" value="RHD_DNA_bind"/>
    <property type="match status" value="1"/>
</dbReference>
<dbReference type="GO" id="GO:0002225">
    <property type="term" value="P:positive regulation of antimicrobial peptide production"/>
    <property type="evidence" value="ECO:0007669"/>
    <property type="project" value="UniProtKB-ARBA"/>
</dbReference>
<dbReference type="GO" id="GO:0005654">
    <property type="term" value="C:nucleoplasm"/>
    <property type="evidence" value="ECO:0007669"/>
    <property type="project" value="UniProtKB-ARBA"/>
</dbReference>
<dbReference type="GO" id="GO:0034097">
    <property type="term" value="P:response to cytokine"/>
    <property type="evidence" value="ECO:0007669"/>
    <property type="project" value="TreeGrafter"/>
</dbReference>
<dbReference type="InterPro" id="IPR030492">
    <property type="entry name" value="RHD_CS"/>
</dbReference>
<protein>
    <recommendedName>
        <fullName evidence="2">RHD domain-containing protein</fullName>
    </recommendedName>
</protein>
<dbReference type="Pfam" id="PF16179">
    <property type="entry name" value="RHD_dimer"/>
    <property type="match status" value="1"/>
</dbReference>
<feature type="compositionally biased region" description="Basic and acidic residues" evidence="1">
    <location>
        <begin position="656"/>
        <end position="665"/>
    </location>
</feature>
<dbReference type="EnsemblMetazoa" id="GBRI013362-RA">
    <property type="protein sequence ID" value="GBRI013362-PA"/>
    <property type="gene ID" value="GBRI013362"/>
</dbReference>
<dbReference type="GO" id="GO:0033554">
    <property type="term" value="P:cellular response to stress"/>
    <property type="evidence" value="ECO:0007669"/>
    <property type="project" value="TreeGrafter"/>
</dbReference>
<accession>A0A1A9WBI7</accession>
<dbReference type="STRING" id="37001.A0A1A9WBI7"/>
<organism evidence="3 4">
    <name type="scientific">Glossina brevipalpis</name>
    <dbReference type="NCBI Taxonomy" id="37001"/>
    <lineage>
        <taxon>Eukaryota</taxon>
        <taxon>Metazoa</taxon>
        <taxon>Ecdysozoa</taxon>
        <taxon>Arthropoda</taxon>
        <taxon>Hexapoda</taxon>
        <taxon>Insecta</taxon>
        <taxon>Pterygota</taxon>
        <taxon>Neoptera</taxon>
        <taxon>Endopterygota</taxon>
        <taxon>Diptera</taxon>
        <taxon>Brachycera</taxon>
        <taxon>Muscomorpha</taxon>
        <taxon>Hippoboscoidea</taxon>
        <taxon>Glossinidae</taxon>
        <taxon>Glossina</taxon>
    </lineage>
</organism>